<dbReference type="EMBL" id="CP133616">
    <property type="protein sequence ID" value="WMV30708.1"/>
    <property type="molecule type" value="Genomic_DNA"/>
</dbReference>
<dbReference type="AlphaFoldDB" id="A0AAF0QYE8"/>
<name>A0AAF0QYE8_SOLVR</name>
<keyword evidence="3" id="KW-1185">Reference proteome</keyword>
<protein>
    <submittedName>
        <fullName evidence="2">Uncharacterized protein</fullName>
    </submittedName>
</protein>
<gene>
    <name evidence="2" type="ORF">MTR67_024093</name>
</gene>
<evidence type="ECO:0000256" key="1">
    <source>
        <dbReference type="SAM" id="Phobius"/>
    </source>
</evidence>
<keyword evidence="1" id="KW-0812">Transmembrane</keyword>
<proteinExistence type="predicted"/>
<dbReference type="InterPro" id="IPR036866">
    <property type="entry name" value="RibonucZ/Hydroxyglut_hydro"/>
</dbReference>
<feature type="transmembrane region" description="Helical" evidence="1">
    <location>
        <begin position="42"/>
        <end position="69"/>
    </location>
</feature>
<organism evidence="2 3">
    <name type="scientific">Solanum verrucosum</name>
    <dbReference type="NCBI Taxonomy" id="315347"/>
    <lineage>
        <taxon>Eukaryota</taxon>
        <taxon>Viridiplantae</taxon>
        <taxon>Streptophyta</taxon>
        <taxon>Embryophyta</taxon>
        <taxon>Tracheophyta</taxon>
        <taxon>Spermatophyta</taxon>
        <taxon>Magnoliopsida</taxon>
        <taxon>eudicotyledons</taxon>
        <taxon>Gunneridae</taxon>
        <taxon>Pentapetalae</taxon>
        <taxon>asterids</taxon>
        <taxon>lamiids</taxon>
        <taxon>Solanales</taxon>
        <taxon>Solanaceae</taxon>
        <taxon>Solanoideae</taxon>
        <taxon>Solaneae</taxon>
        <taxon>Solanum</taxon>
    </lineage>
</organism>
<evidence type="ECO:0000313" key="2">
    <source>
        <dbReference type="EMBL" id="WMV30708.1"/>
    </source>
</evidence>
<sequence length="84" mass="9422">MGKLAGYSYKKINIAGIYVTCFDANHCPGSLIILFEPPNGQVWFKLICPVLFLNSSLISLVMDALFVFYNRLPCTRGISDFVKK</sequence>
<dbReference type="Gene3D" id="3.60.15.10">
    <property type="entry name" value="Ribonuclease Z/Hydroxyacylglutathione hydrolase-like"/>
    <property type="match status" value="1"/>
</dbReference>
<accession>A0AAF0QYE8</accession>
<keyword evidence="1" id="KW-0472">Membrane</keyword>
<evidence type="ECO:0000313" key="3">
    <source>
        <dbReference type="Proteomes" id="UP001234989"/>
    </source>
</evidence>
<dbReference type="Proteomes" id="UP001234989">
    <property type="component" value="Chromosome 5"/>
</dbReference>
<keyword evidence="1" id="KW-1133">Transmembrane helix</keyword>
<reference evidence="2" key="1">
    <citation type="submission" date="2023-08" db="EMBL/GenBank/DDBJ databases">
        <title>A de novo genome assembly of Solanum verrucosum Schlechtendal, a Mexican diploid species geographically isolated from the other diploid A-genome species in potato relatives.</title>
        <authorList>
            <person name="Hosaka K."/>
        </authorList>
    </citation>
    <scope>NUCLEOTIDE SEQUENCE</scope>
    <source>
        <tissue evidence="2">Young leaves</tissue>
    </source>
</reference>